<keyword evidence="1" id="KW-0472">Membrane</keyword>
<dbReference type="EMBL" id="CP000767">
    <property type="protein sequence ID" value="EAT99718.1"/>
    <property type="molecule type" value="Genomic_DNA"/>
</dbReference>
<feature type="transmembrane region" description="Helical" evidence="1">
    <location>
        <begin position="226"/>
        <end position="246"/>
    </location>
</feature>
<feature type="transmembrane region" description="Helical" evidence="1">
    <location>
        <begin position="196"/>
        <end position="220"/>
    </location>
</feature>
<feature type="transmembrane region" description="Helical" evidence="1">
    <location>
        <begin position="129"/>
        <end position="155"/>
    </location>
</feature>
<reference evidence="2" key="1">
    <citation type="submission" date="2016-07" db="EMBL/GenBank/DDBJ databases">
        <title>Comparative genomics of the Campylobacter concisus group.</title>
        <authorList>
            <person name="Miller W.G."/>
            <person name="Yee E."/>
            <person name="Chapman M.H."/>
            <person name="Huynh S."/>
            <person name="Bono J.L."/>
            <person name="On S.L.W."/>
            <person name="StLeger J."/>
            <person name="Foster G."/>
            <person name="Parker C.T."/>
        </authorList>
    </citation>
    <scope>NUCLEOTIDE SEQUENCE</scope>
    <source>
        <strain evidence="2">525.92</strain>
    </source>
</reference>
<feature type="transmembrane region" description="Helical" evidence="1">
    <location>
        <begin position="258"/>
        <end position="279"/>
    </location>
</feature>
<keyword evidence="1" id="KW-1133">Transmembrane helix</keyword>
<dbReference type="RefSeq" id="WP_009649840.1">
    <property type="nucleotide sequence ID" value="NC_009715.2"/>
</dbReference>
<evidence type="ECO:0000313" key="2">
    <source>
        <dbReference type="EMBL" id="EAT99718.1"/>
    </source>
</evidence>
<dbReference type="HOGENOM" id="CLU_065373_1_0_7"/>
<accession>A7GVZ1</accession>
<evidence type="ECO:0000256" key="1">
    <source>
        <dbReference type="SAM" id="Phobius"/>
    </source>
</evidence>
<name>A7GVZ1_CAMC5</name>
<dbReference type="AlphaFoldDB" id="A7GVZ1"/>
<evidence type="ECO:0000313" key="3">
    <source>
        <dbReference type="Proteomes" id="UP000006380"/>
    </source>
</evidence>
<protein>
    <submittedName>
        <fullName evidence="2">Ferritin-like diiron-binding domain protein</fullName>
    </submittedName>
</protein>
<feature type="transmembrane region" description="Helical" evidence="1">
    <location>
        <begin position="63"/>
        <end position="82"/>
    </location>
</feature>
<organism evidence="2 3">
    <name type="scientific">Campylobacter curvus (strain 525.92)</name>
    <dbReference type="NCBI Taxonomy" id="360105"/>
    <lineage>
        <taxon>Bacteria</taxon>
        <taxon>Pseudomonadati</taxon>
        <taxon>Campylobacterota</taxon>
        <taxon>Epsilonproteobacteria</taxon>
        <taxon>Campylobacterales</taxon>
        <taxon>Campylobacteraceae</taxon>
        <taxon>Campylobacter</taxon>
    </lineage>
</organism>
<dbReference type="SUPFAM" id="SSF47240">
    <property type="entry name" value="Ferritin-like"/>
    <property type="match status" value="1"/>
</dbReference>
<dbReference type="STRING" id="360105.CCV52592_0331"/>
<dbReference type="CDD" id="cd01044">
    <property type="entry name" value="Ferritin_CCC1_N"/>
    <property type="match status" value="1"/>
</dbReference>
<dbReference type="Proteomes" id="UP000006380">
    <property type="component" value="Chromosome"/>
</dbReference>
<keyword evidence="3" id="KW-1185">Reference proteome</keyword>
<dbReference type="OrthoDB" id="9781287at2"/>
<keyword evidence="1" id="KW-0812">Transmembrane</keyword>
<dbReference type="InterPro" id="IPR039376">
    <property type="entry name" value="Ferritin_CCC1_N"/>
</dbReference>
<feature type="transmembrane region" description="Helical" evidence="1">
    <location>
        <begin position="161"/>
        <end position="184"/>
    </location>
</feature>
<gene>
    <name evidence="2" type="ORF">CCV52592_0331</name>
</gene>
<dbReference type="InterPro" id="IPR009078">
    <property type="entry name" value="Ferritin-like_SF"/>
</dbReference>
<dbReference type="KEGG" id="ccv:CCV52592_0331"/>
<proteinExistence type="predicted"/>
<sequence length="287" mass="31874">MLDKNLALKQLQNEINDYTIYTLLANSEKDDANRKILQKIAGEEKRHYNFCQKITGETRTANIFNVIFYVIMVKIFGTSFALKFMESREEGAESFYSGIMNEYPEASQIYEEEMNHESQLISMLKDKKLINAGAIVLGMNDALVELTGTLSGIALAFSNTLVVGTTGFIMGVAASLSMAGSAYLESKENPSADISPLVYSLYTGVSYIITTLILILPFFVVNSMNLAILLMFVGAFVAIVAYNFYISVAKELKFTPRVVQMCAITFGVAIISFLIGFLVKRYFGLEI</sequence>